<dbReference type="Gene3D" id="6.10.340.10">
    <property type="match status" value="1"/>
</dbReference>
<evidence type="ECO:0000256" key="5">
    <source>
        <dbReference type="PROSITE-ProRule" id="PRU00284"/>
    </source>
</evidence>
<dbReference type="AlphaFoldDB" id="A0A2N3L957"/>
<sequence>MSLAAQSSSIPDFKKSGWSIRGKLLAVVAAVVTVAFLAVIYLGIAFSVDSARTKLSESNRVVTNLIASQIGGAVKFRKEDAIVASFGSLIENSDSGLASAIVFDIAGEEITRFLQPDEAAPDVAEVQKMVAAVLADGAPQETMIAGKQVVASPSFFGKSDAPNGVIVSGWGFDALEADMRDNAFRLAAIAFVLLAVLLIVLVVIIQKIVASPLQLMSGVMTDLADGHLEVDIPASGRGDEIGEMAHALSIFKANAIRVEHLRKERDELEERNRSENKQRLADTSVSFRNTIGQIVDSVRNAASALSGNAQTLFTTTDDSRQKTEKVLERVAEATADVRSITEAAGTLRIALEEVSQQVFGARAVIETAVDQTRHTDETVASLSSEAEKIGDVVKLIQDIAEQTNLLALNATIEAARAGDAGKGFAVVANEVKTLANQTAKATEDITRQIASVQSISGQTADAISEIRECIDQVQSVSIEISNAVERQSSAANDITTTIEHADTTIHRVSRDIEDVSSSIHHASEITEEVRRSSSDLTGEADRLHQNANKFIENIH</sequence>
<dbReference type="SMART" id="SM00283">
    <property type="entry name" value="MA"/>
    <property type="match status" value="1"/>
</dbReference>
<dbReference type="SUPFAM" id="SSF58104">
    <property type="entry name" value="Methyl-accepting chemotaxis protein (MCP) signaling domain"/>
    <property type="match status" value="1"/>
</dbReference>
<dbReference type="InterPro" id="IPR003660">
    <property type="entry name" value="HAMP_dom"/>
</dbReference>
<dbReference type="Proteomes" id="UP000233332">
    <property type="component" value="Unassembled WGS sequence"/>
</dbReference>
<feature type="domain" description="Methyl-accepting transducer" evidence="8">
    <location>
        <begin position="294"/>
        <end position="537"/>
    </location>
</feature>
<dbReference type="PROSITE" id="PS50111">
    <property type="entry name" value="CHEMOTAXIS_TRANSDUC_2"/>
    <property type="match status" value="1"/>
</dbReference>
<dbReference type="Pfam" id="PF00672">
    <property type="entry name" value="HAMP"/>
    <property type="match status" value="1"/>
</dbReference>
<dbReference type="InterPro" id="IPR000727">
    <property type="entry name" value="T_SNARE_dom"/>
</dbReference>
<evidence type="ECO:0000259" key="10">
    <source>
        <dbReference type="PROSITE" id="PS50885"/>
    </source>
</evidence>
<accession>A0A2N3L957</accession>
<keyword evidence="7" id="KW-1133">Transmembrane helix</keyword>
<evidence type="ECO:0000313" key="11">
    <source>
        <dbReference type="EMBL" id="PKR59250.1"/>
    </source>
</evidence>
<dbReference type="RefSeq" id="WP_101300181.1">
    <property type="nucleotide sequence ID" value="NZ_NXGX01000002.1"/>
</dbReference>
<keyword evidence="7" id="KW-0472">Membrane</keyword>
<dbReference type="EMBL" id="NXGX01000002">
    <property type="protein sequence ID" value="PKR59250.1"/>
    <property type="molecule type" value="Genomic_DNA"/>
</dbReference>
<evidence type="ECO:0000256" key="4">
    <source>
        <dbReference type="ARBA" id="ARBA00029447"/>
    </source>
</evidence>
<proteinExistence type="inferred from homology"/>
<comment type="subcellular location">
    <subcellularLocation>
        <location evidence="1">Cell inner membrane</location>
        <topology evidence="1">Multi-pass membrane protein</topology>
    </subcellularLocation>
</comment>
<name>A0A2N3L957_9PROT</name>
<keyword evidence="3 5" id="KW-0807">Transducer</keyword>
<dbReference type="InterPro" id="IPR004089">
    <property type="entry name" value="MCPsignal_dom"/>
</dbReference>
<comment type="similarity">
    <text evidence="4">Belongs to the methyl-accepting chemotaxis (MCP) protein family.</text>
</comment>
<organism evidence="11 12">
    <name type="scientific">Thalassospira lohafexi</name>
    <dbReference type="NCBI Taxonomy" id="744227"/>
    <lineage>
        <taxon>Bacteria</taxon>
        <taxon>Pseudomonadati</taxon>
        <taxon>Pseudomonadota</taxon>
        <taxon>Alphaproteobacteria</taxon>
        <taxon>Rhodospirillales</taxon>
        <taxon>Thalassospiraceae</taxon>
        <taxon>Thalassospira</taxon>
    </lineage>
</organism>
<dbReference type="GO" id="GO:0007165">
    <property type="term" value="P:signal transduction"/>
    <property type="evidence" value="ECO:0007669"/>
    <property type="project" value="UniProtKB-KW"/>
</dbReference>
<dbReference type="SMART" id="SM00304">
    <property type="entry name" value="HAMP"/>
    <property type="match status" value="1"/>
</dbReference>
<evidence type="ECO:0000256" key="3">
    <source>
        <dbReference type="ARBA" id="ARBA00023224"/>
    </source>
</evidence>
<keyword evidence="2" id="KW-1003">Cell membrane</keyword>
<evidence type="ECO:0000313" key="12">
    <source>
        <dbReference type="Proteomes" id="UP000233332"/>
    </source>
</evidence>
<dbReference type="CDD" id="cd06225">
    <property type="entry name" value="HAMP"/>
    <property type="match status" value="1"/>
</dbReference>
<evidence type="ECO:0000256" key="7">
    <source>
        <dbReference type="SAM" id="Phobius"/>
    </source>
</evidence>
<evidence type="ECO:0008006" key="13">
    <source>
        <dbReference type="Google" id="ProtNLM"/>
    </source>
</evidence>
<feature type="domain" description="T-SNARE coiled-coil homology" evidence="9">
    <location>
        <begin position="453"/>
        <end position="515"/>
    </location>
</feature>
<feature type="transmembrane region" description="Helical" evidence="7">
    <location>
        <begin position="186"/>
        <end position="205"/>
    </location>
</feature>
<gene>
    <name evidence="11" type="ORF">COO92_04145</name>
</gene>
<feature type="domain" description="HAMP" evidence="10">
    <location>
        <begin position="207"/>
        <end position="260"/>
    </location>
</feature>
<evidence type="ECO:0000256" key="6">
    <source>
        <dbReference type="SAM" id="Coils"/>
    </source>
</evidence>
<feature type="transmembrane region" description="Helical" evidence="7">
    <location>
        <begin position="24"/>
        <end position="48"/>
    </location>
</feature>
<keyword evidence="7" id="KW-0812">Transmembrane</keyword>
<dbReference type="GO" id="GO:0005886">
    <property type="term" value="C:plasma membrane"/>
    <property type="evidence" value="ECO:0007669"/>
    <property type="project" value="UniProtKB-SubCell"/>
</dbReference>
<keyword evidence="2" id="KW-0997">Cell inner membrane</keyword>
<keyword evidence="12" id="KW-1185">Reference proteome</keyword>
<comment type="caution">
    <text evidence="11">The sequence shown here is derived from an EMBL/GenBank/DDBJ whole genome shotgun (WGS) entry which is preliminary data.</text>
</comment>
<dbReference type="Pfam" id="PF00015">
    <property type="entry name" value="MCPsignal"/>
    <property type="match status" value="1"/>
</dbReference>
<reference evidence="11 12" key="1">
    <citation type="submission" date="2017-09" db="EMBL/GenBank/DDBJ databases">
        <title>Biodiversity and function of Thalassospira species in the particle-attached aromatic-hydrocarbon-degrading consortia from the surface seawater of the China South Sea.</title>
        <authorList>
            <person name="Dong C."/>
            <person name="Lai Q."/>
            <person name="Shao Z."/>
        </authorList>
    </citation>
    <scope>NUCLEOTIDE SEQUENCE [LARGE SCALE GENOMIC DNA]</scope>
    <source>
        <strain evidence="11 12">139Z-12</strain>
    </source>
</reference>
<evidence type="ECO:0000256" key="2">
    <source>
        <dbReference type="ARBA" id="ARBA00022519"/>
    </source>
</evidence>
<dbReference type="PROSITE" id="PS50192">
    <property type="entry name" value="T_SNARE"/>
    <property type="match status" value="1"/>
</dbReference>
<dbReference type="PANTHER" id="PTHR32089:SF112">
    <property type="entry name" value="LYSOZYME-LIKE PROTEIN-RELATED"/>
    <property type="match status" value="1"/>
</dbReference>
<evidence type="ECO:0000259" key="9">
    <source>
        <dbReference type="PROSITE" id="PS50192"/>
    </source>
</evidence>
<evidence type="ECO:0000256" key="1">
    <source>
        <dbReference type="ARBA" id="ARBA00004429"/>
    </source>
</evidence>
<feature type="coiled-coil region" evidence="6">
    <location>
        <begin position="251"/>
        <end position="278"/>
    </location>
</feature>
<protein>
    <recommendedName>
        <fullName evidence="13">Chemotaxis protein</fullName>
    </recommendedName>
</protein>
<dbReference type="PANTHER" id="PTHR32089">
    <property type="entry name" value="METHYL-ACCEPTING CHEMOTAXIS PROTEIN MCPB"/>
    <property type="match status" value="1"/>
</dbReference>
<keyword evidence="6" id="KW-0175">Coiled coil</keyword>
<evidence type="ECO:0000259" key="8">
    <source>
        <dbReference type="PROSITE" id="PS50111"/>
    </source>
</evidence>
<dbReference type="PROSITE" id="PS50885">
    <property type="entry name" value="HAMP"/>
    <property type="match status" value="1"/>
</dbReference>
<dbReference type="Gene3D" id="1.10.287.950">
    <property type="entry name" value="Methyl-accepting chemotaxis protein"/>
    <property type="match status" value="1"/>
</dbReference>